<organism evidence="5 6">
    <name type="scientific">Pseudoalteromonas holothuriae</name>
    <dbReference type="NCBI Taxonomy" id="2963714"/>
    <lineage>
        <taxon>Bacteria</taxon>
        <taxon>Pseudomonadati</taxon>
        <taxon>Pseudomonadota</taxon>
        <taxon>Gammaproteobacteria</taxon>
        <taxon>Alteromonadales</taxon>
        <taxon>Pseudoalteromonadaceae</taxon>
        <taxon>Pseudoalteromonas</taxon>
    </lineage>
</organism>
<dbReference type="InterPro" id="IPR000873">
    <property type="entry name" value="AMP-dep_synth/lig_dom"/>
</dbReference>
<dbReference type="NCBIfam" id="TIGR01733">
    <property type="entry name" value="AA-adenyl-dom"/>
    <property type="match status" value="2"/>
</dbReference>
<feature type="domain" description="Carrier" evidence="4">
    <location>
        <begin position="2696"/>
        <end position="2773"/>
    </location>
</feature>
<protein>
    <submittedName>
        <fullName evidence="5">D-alanine--D-alanyl carrier protein ligase</fullName>
        <ecNumber evidence="5">6.2.1.54</ecNumber>
    </submittedName>
</protein>
<name>A0ABN8URB8_9GAMM</name>
<dbReference type="Gene3D" id="3.30.300.30">
    <property type="match status" value="2"/>
</dbReference>
<dbReference type="Gene3D" id="2.30.38.10">
    <property type="entry name" value="Luciferase, Domain 3"/>
    <property type="match status" value="2"/>
</dbReference>
<feature type="domain" description="Carrier" evidence="4">
    <location>
        <begin position="1598"/>
        <end position="1672"/>
    </location>
</feature>
<dbReference type="InterPro" id="IPR010071">
    <property type="entry name" value="AA_adenyl_dom"/>
</dbReference>
<dbReference type="NCBIfam" id="NF003417">
    <property type="entry name" value="PRK04813.1"/>
    <property type="match status" value="2"/>
</dbReference>
<keyword evidence="3" id="KW-0597">Phosphoprotein</keyword>
<dbReference type="Gene3D" id="3.30.559.10">
    <property type="entry name" value="Chloramphenicol acetyltransferase-like domain"/>
    <property type="match status" value="3"/>
</dbReference>
<dbReference type="Gene3D" id="1.10.1200.10">
    <property type="entry name" value="ACP-like"/>
    <property type="match status" value="3"/>
</dbReference>
<dbReference type="Pfam" id="PF00550">
    <property type="entry name" value="PP-binding"/>
    <property type="match status" value="3"/>
</dbReference>
<proteinExistence type="predicted"/>
<dbReference type="Pfam" id="PF13193">
    <property type="entry name" value="AMP-binding_C"/>
    <property type="match status" value="2"/>
</dbReference>
<dbReference type="InterPro" id="IPR009081">
    <property type="entry name" value="PP-bd_ACP"/>
</dbReference>
<evidence type="ECO:0000313" key="5">
    <source>
        <dbReference type="EMBL" id="CAH9067877.1"/>
    </source>
</evidence>
<dbReference type="SUPFAM" id="SSF56801">
    <property type="entry name" value="Acetyl-CoA synthetase-like"/>
    <property type="match status" value="2"/>
</dbReference>
<dbReference type="CDD" id="cd19544">
    <property type="entry name" value="E-C_NRPS"/>
    <property type="match status" value="2"/>
</dbReference>
<dbReference type="Gene3D" id="3.40.50.980">
    <property type="match status" value="4"/>
</dbReference>
<evidence type="ECO:0000256" key="2">
    <source>
        <dbReference type="ARBA" id="ARBA00022450"/>
    </source>
</evidence>
<dbReference type="Proteomes" id="UP001152485">
    <property type="component" value="Unassembled WGS sequence"/>
</dbReference>
<dbReference type="InterPro" id="IPR006162">
    <property type="entry name" value="Ppantetheine_attach_site"/>
</dbReference>
<evidence type="ECO:0000259" key="4">
    <source>
        <dbReference type="PROSITE" id="PS50075"/>
    </source>
</evidence>
<dbReference type="InterPro" id="IPR045851">
    <property type="entry name" value="AMP-bd_C_sf"/>
</dbReference>
<comment type="cofactor">
    <cofactor evidence="1">
        <name>pantetheine 4'-phosphate</name>
        <dbReference type="ChEBI" id="CHEBI:47942"/>
    </cofactor>
</comment>
<dbReference type="SMART" id="SM00823">
    <property type="entry name" value="PKS_PP"/>
    <property type="match status" value="3"/>
</dbReference>
<dbReference type="InterPro" id="IPR020806">
    <property type="entry name" value="PKS_PP-bd"/>
</dbReference>
<dbReference type="CDD" id="cd19543">
    <property type="entry name" value="DCL_NRPS"/>
    <property type="match status" value="1"/>
</dbReference>
<dbReference type="PROSITE" id="PS00012">
    <property type="entry name" value="PHOSPHOPANTETHEINE"/>
    <property type="match status" value="2"/>
</dbReference>
<evidence type="ECO:0000256" key="3">
    <source>
        <dbReference type="ARBA" id="ARBA00022553"/>
    </source>
</evidence>
<dbReference type="InterPro" id="IPR036736">
    <property type="entry name" value="ACP-like_sf"/>
</dbReference>
<dbReference type="EMBL" id="CAMAPD010000028">
    <property type="protein sequence ID" value="CAH9067877.1"/>
    <property type="molecule type" value="Genomic_DNA"/>
</dbReference>
<dbReference type="SUPFAM" id="SSF47336">
    <property type="entry name" value="ACP-like"/>
    <property type="match status" value="3"/>
</dbReference>
<dbReference type="Gene3D" id="3.30.559.30">
    <property type="entry name" value="Nonribosomal peptide synthetase, condensation domain"/>
    <property type="match status" value="3"/>
</dbReference>
<dbReference type="EC" id="6.2.1.54" evidence="5"/>
<dbReference type="PROSITE" id="PS50075">
    <property type="entry name" value="CARRIER"/>
    <property type="match status" value="3"/>
</dbReference>
<evidence type="ECO:0000256" key="1">
    <source>
        <dbReference type="ARBA" id="ARBA00001957"/>
    </source>
</evidence>
<dbReference type="RefSeq" id="WP_261595248.1">
    <property type="nucleotide sequence ID" value="NZ_CAMAPD010000028.1"/>
</dbReference>
<evidence type="ECO:0000313" key="6">
    <source>
        <dbReference type="Proteomes" id="UP001152485"/>
    </source>
</evidence>
<dbReference type="Pfam" id="PF00668">
    <property type="entry name" value="Condensation"/>
    <property type="match status" value="3"/>
</dbReference>
<dbReference type="SUPFAM" id="SSF52777">
    <property type="entry name" value="CoA-dependent acyltransferases"/>
    <property type="match status" value="6"/>
</dbReference>
<feature type="domain" description="Carrier" evidence="4">
    <location>
        <begin position="990"/>
        <end position="1064"/>
    </location>
</feature>
<reference evidence="5 6" key="1">
    <citation type="submission" date="2022-07" db="EMBL/GenBank/DDBJ databases">
        <authorList>
            <person name="Criscuolo A."/>
        </authorList>
    </citation>
    <scope>NUCLEOTIDE SEQUENCE [LARGE SCALE GENOMIC DNA]</scope>
    <source>
        <strain evidence="6">CIP 111951</strain>
    </source>
</reference>
<dbReference type="GO" id="GO:0016874">
    <property type="term" value="F:ligase activity"/>
    <property type="evidence" value="ECO:0007669"/>
    <property type="project" value="UniProtKB-KW"/>
</dbReference>
<keyword evidence="2" id="KW-0596">Phosphopantetheine</keyword>
<dbReference type="CDD" id="cd05930">
    <property type="entry name" value="A_NRPS"/>
    <property type="match status" value="2"/>
</dbReference>
<dbReference type="Pfam" id="PF00501">
    <property type="entry name" value="AMP-binding"/>
    <property type="match status" value="2"/>
</dbReference>
<dbReference type="InterPro" id="IPR001242">
    <property type="entry name" value="Condensation_dom"/>
</dbReference>
<keyword evidence="5" id="KW-0436">Ligase</keyword>
<dbReference type="InterPro" id="IPR025110">
    <property type="entry name" value="AMP-bd_C"/>
</dbReference>
<gene>
    <name evidence="5" type="primary">dltA_12</name>
    <name evidence="5" type="ORF">PSECIP111951_03926</name>
</gene>
<dbReference type="InterPro" id="IPR023213">
    <property type="entry name" value="CAT-like_dom_sf"/>
</dbReference>
<dbReference type="InterPro" id="IPR020845">
    <property type="entry name" value="AMP-binding_CS"/>
</dbReference>
<sequence>MTTITTKSLKALADNIETIYPLTPVQHGMLFHTLMQPNSGIYLQQYRYIMTMDNLNVAAFEKAWQAVVGRHQVLRSAFVHETQDEPLQVVFKNVHMPFEFLDWRHLSAEQQEAQTELLLAQQRKQGLNFNQAPLMNVTLAQLDENRYQFIRSYHHILMDAWCFSLIMVEFLQLYRHFNDNTSINLQKAPKYQDYISWLHSNKDEQAEQAFWQQQLAGFSTPTDLGIMQKNRFASEAHTALSKDIICHLDKHTSEQLRAIASEYKVTLNTLLQGAWAQTLARYAQNSDVVFGITVAGRSIDLPNIESMVGLFINTLPLRVNIDERQNLKQWLQQLQHNNLALREYEQTALTDIQKYSELGDQPLFNSIFVYENAPMDKALNFDNLEFEICEIQNRSDLNYPLTVTVLPQDSLHFELTYRCADFEPLAVQAMLEHFKQLLVNLVELSEPQNAQLQDIEPAQIPKQTSVPEHTSPIQYDALTLFAEQVNTQPNAPAVQCTDKVLSYRELDLQSTQLAQYLMANVQIKSNTLIGVSFSPSADMVVAIMAILKAGAAYVPLDPNYPKDRIEYMIEDAGLEVILTQQALLSNDAFTNINSKLLAIDDAEFIQQLKLSTQLCPLPAITLQNLAYVMYTSGTTGKPKGVMIEHLQLANFLLNIEHRYQITPQDTFLQFSTINFDISIEEIFGSLCFGAQLVIRDQDCVSDPVQFFNFCEQHNISVVSLPTAFWHQLVSYPHETIAQTLRLVIVGGEALQVAKVNRWFKEFCGPTLINTYGPTETTVTATGFNLTEQYLSGGEIPIGQPNINTTVYILDAQHRPVPQGVIGELYIGGPSLARGYLNKPEQTEQAFVIPMCVQSERLYRTGDLVSLNQNLHIEFHGRKDDQVKIRGYRIEVAEIETVMQQQQNITQCIVIPWQKPQGDKALAAYITASQKQNINQLRSKLVEQLAEYMIPAVIIELDALPLTSNGKIDKKALPNPADMPEVVELANEHQAPANQTEQLIINCWKAVLDVQKIALDDNFFALGGHSLLVIQVLSALKQQGLTITAAQLFQTPTPRLLAQAITPDEQTVLTTEQSIGGLIPEGCQQITPDMLPLLNLSQQQIDAIVEKVPAGAVGIQEIYPLAPLQEGILFHHMLSPQNDPYIVRALLEVENLAVFNKLVASLNFMIQRHEVLRTSIMWRQLEKPVQLVHREARLSVEWVKLDAQGKDNSASICQALLSNEHNNSRHNEVEIDLEACPLIKLRVAKDSVTDKLAVMFIEHHIVSDHISVEIILNEISAYLMGQSESLPAAVQYKEFVARAIEHDHSAAQQYFTQLLGDVDFATLPYQLNNTQGHAGDITQHKYELDPSSSITIRQLARQFNVSPASFFHSAWALVVARASAHSDIVFGTVLSGRMHSAEQTNAMLGMFINTLPVRLNLTNLTAEQLITRTREQLEALIPHEQSALALAQRASQLSGEQPLFSAMLNYRHSHKNDDHTDEQQTLNGVRLVNVDEPSNYPFTLSVDDFSNSELFSLTLELNKGLHVQQIEQELNAAITGLCQQLTTNSAESILEHYLQRCHQLHQPIWQQPQALVFIEQQKYQPKATAVQSNKQHISDTDVTFQSTQEQLLAKIWQPILGVGPISRQSHFFELGGHSLLVMQVITALQKAGYQLNASEVFKSPVLKELATKLELSSLQHGEDNAFASKSLPQGLSQLTPDMLPLIALSQQEIEHIIARVPGGLANLKDIYPLAPLQEGILFHHRLSQDNDPYVMPAYLKIKGTARFEQFIAGINHIIERHDTLRTAILWDHLSQPVQVVYHHAQLPVEWLELDQTKDYLEQMQHRDAQQTLSLDIQTAPLLKVSASHDKNKDEFVIRLLDHHIISDHVSMAIVQQELEILFNEQPKDLPKPVQYRGFISQLQQHQATSSDDTKTFFSKQLKGFTEPSTPFALALKQSQDNPVNELDSLLDESLSQQIRNTAKHLKLNPATLFHSAFAMVIAACSNKEDVVFGTVMSGRLQGTKGSESMLGMFINTLPLRLILTDLTPLQLVMQTQQNLMALLPYEQSPLAQIQQHSELTGETALFTSLLNYRHTQKKARDEQNSLIGLEFIDPKERTNYPFAIAVDDYGDDFLLNIQVQPPLSAHRVAQYMVSALAQLTQALTDEQNQPIMHYSVVPQSEQVALLTNHVETVAYADNICVYELLEQQLASMADRTHNALIFQDQSMSYQEFDEKTNQLARFLIEQGVQHNDYVAIAIERSFDMVIAIWAILKSGAAYLPLDVNLPTARIDTILTDSNVQMLLTQQSFEAQFSRSYCQAFALDGAPFDKTITSYSKSALVREQRQPAQSNAYLFYTSGSTGKPKGVVCNHQGLVNLVQWLEKQYPLQPSDRVLQKTPYNFDVSVWEFIWPMICGATLVIAKPEGHKDARYLTQIIEQQQISHLHFVPSMLSLMLSDGDWRRCQSVKQVFCIGEALNYELQQNFFAQPGQKAQLHNLYGPTEASVVVSHWQCQPEPERKLVPIGKPLQNTQLLVLDRNHKLAPMGAEGELYIGGVCLALGYLNRPGLNATQFIKHPFATQQNERLYRTGDLVRILEDGNFDYISRLDDQVKIRGLRIELGEIESVLNQHQAINTAQVAVKMNTRSEPNLVAYVMLQQQSKANTDIRLLRAKLKEHLNALLPSYMVPEHYVVIEQWPLTSNGKINKSLLPEPNFIDHKKHTLMATTDTEHKLVEIWSQLLNLPSKQVGIDSNFFELGGHSILAMKLISVIEAQFNLSLSLNSLFNSPTIQSIAQQIEDIQGLQSNELDFMEQLLNEFEDQE</sequence>
<comment type="caution">
    <text evidence="5">The sequence shown here is derived from an EMBL/GenBank/DDBJ whole genome shotgun (WGS) entry which is preliminary data.</text>
</comment>
<accession>A0ABN8URB8</accession>
<dbReference type="PROSITE" id="PS00455">
    <property type="entry name" value="AMP_BINDING"/>
    <property type="match status" value="2"/>
</dbReference>
<dbReference type="PANTHER" id="PTHR45527:SF1">
    <property type="entry name" value="FATTY ACID SYNTHASE"/>
    <property type="match status" value="1"/>
</dbReference>
<dbReference type="PANTHER" id="PTHR45527">
    <property type="entry name" value="NONRIBOSOMAL PEPTIDE SYNTHETASE"/>
    <property type="match status" value="1"/>
</dbReference>